<evidence type="ECO:0000256" key="1">
    <source>
        <dbReference type="ARBA" id="ARBA00011982"/>
    </source>
</evidence>
<accession>A0ABU6UDN2</accession>
<dbReference type="Proteomes" id="UP001341840">
    <property type="component" value="Unassembled WGS sequence"/>
</dbReference>
<protein>
    <recommendedName>
        <fullName evidence="1">ADP-ribosyl cyclase/cyclic ADP-ribose hydrolase</fullName>
        <ecNumber evidence="1">3.2.2.6</ecNumber>
    </recommendedName>
</protein>
<dbReference type="InterPro" id="IPR044974">
    <property type="entry name" value="Disease_R_plants"/>
</dbReference>
<dbReference type="InterPro" id="IPR058192">
    <property type="entry name" value="WHD_ROQ1-like"/>
</dbReference>
<dbReference type="EC" id="3.2.2.6" evidence="1"/>
<dbReference type="Gene3D" id="3.80.10.10">
    <property type="entry name" value="Ribonuclease Inhibitor"/>
    <property type="match status" value="2"/>
</dbReference>
<dbReference type="InterPro" id="IPR027417">
    <property type="entry name" value="P-loop_NTPase"/>
</dbReference>
<dbReference type="Gene3D" id="3.40.50.300">
    <property type="entry name" value="P-loop containing nucleotide triphosphate hydrolases"/>
    <property type="match status" value="1"/>
</dbReference>
<reference evidence="8 9" key="1">
    <citation type="journal article" date="2023" name="Plants (Basel)">
        <title>Bridging the Gap: Combining Genomics and Transcriptomics Approaches to Understand Stylosanthes scabra, an Orphan Legume from the Brazilian Caatinga.</title>
        <authorList>
            <person name="Ferreira-Neto J.R.C."/>
            <person name="da Silva M.D."/>
            <person name="Binneck E."/>
            <person name="de Melo N.F."/>
            <person name="da Silva R.H."/>
            <person name="de Melo A.L.T.M."/>
            <person name="Pandolfi V."/>
            <person name="Bustamante F.O."/>
            <person name="Brasileiro-Vidal A.C."/>
            <person name="Benko-Iseppon A.M."/>
        </authorList>
    </citation>
    <scope>NUCLEOTIDE SEQUENCE [LARGE SCALE GENOMIC DNA]</scope>
    <source>
        <tissue evidence="8">Leaves</tissue>
    </source>
</reference>
<evidence type="ECO:0000256" key="5">
    <source>
        <dbReference type="ARBA" id="ARBA00023027"/>
    </source>
</evidence>
<dbReference type="Pfam" id="PF01582">
    <property type="entry name" value="TIR"/>
    <property type="match status" value="1"/>
</dbReference>
<dbReference type="EMBL" id="JASCZI010121040">
    <property type="protein sequence ID" value="MED6159154.1"/>
    <property type="molecule type" value="Genomic_DNA"/>
</dbReference>
<evidence type="ECO:0000313" key="9">
    <source>
        <dbReference type="Proteomes" id="UP001341840"/>
    </source>
</evidence>
<dbReference type="SUPFAM" id="SSF52058">
    <property type="entry name" value="L domain-like"/>
    <property type="match status" value="1"/>
</dbReference>
<evidence type="ECO:0000256" key="4">
    <source>
        <dbReference type="ARBA" id="ARBA00022801"/>
    </source>
</evidence>
<dbReference type="PANTHER" id="PTHR11017">
    <property type="entry name" value="LEUCINE-RICH REPEAT-CONTAINING PROTEIN"/>
    <property type="match status" value="1"/>
</dbReference>
<dbReference type="Pfam" id="PF23282">
    <property type="entry name" value="WHD_ROQ1"/>
    <property type="match status" value="1"/>
</dbReference>
<dbReference type="Gene3D" id="3.40.50.10140">
    <property type="entry name" value="Toll/interleukin-1 receptor homology (TIR) domain"/>
    <property type="match status" value="1"/>
</dbReference>
<keyword evidence="3" id="KW-0677">Repeat</keyword>
<dbReference type="InterPro" id="IPR042197">
    <property type="entry name" value="Apaf_helical"/>
</dbReference>
<dbReference type="InterPro" id="IPR035897">
    <property type="entry name" value="Toll_tir_struct_dom_sf"/>
</dbReference>
<keyword evidence="4" id="KW-0378">Hydrolase</keyword>
<dbReference type="PANTHER" id="PTHR11017:SF259">
    <property type="entry name" value="ADP-RIBOSYL CYCLASE_CYCLIC ADP-RIBOSE HYDROLASE"/>
    <property type="match status" value="1"/>
</dbReference>
<evidence type="ECO:0000259" key="7">
    <source>
        <dbReference type="PROSITE" id="PS50104"/>
    </source>
</evidence>
<dbReference type="PROSITE" id="PS50104">
    <property type="entry name" value="TIR"/>
    <property type="match status" value="1"/>
</dbReference>
<dbReference type="PRINTS" id="PR00364">
    <property type="entry name" value="DISEASERSIST"/>
</dbReference>
<gene>
    <name evidence="8" type="ORF">PIB30_039759</name>
</gene>
<sequence length="1063" mass="122376">MQCRVQNQPKSMASSSTTPKYDVFVSFRGEDIRNTFADHLFDALRRNGIVAFRDDRNLMQGHHISTELIQAIEGSQVLIAIFSKNYANSSWCLQELAKMLDCSTKVATPILLPIFYDVSPSEVRKQTGLYGKALVEHEQRFQHDPEMVQQWREALVQVANLSGCDIQNKKETVEIEKIVKRVRSILSCNSSSEDGLVGMQSRVEELESLIDFNSNSEEVRVVGICGMGGIGKSTLARVIYGRNLHQYSARCFVDDISKVFREDCLLSLQKQFIHQITNGEISEIFNRYEANRLIKTALRHQKSLIFLDNADEVGQLQKLGLTRDCLCPGSRVIVISRDRHVLKSLEPDEIYNAQLLNEDEARQLFCRKAFKENTIVSCDVIGKEYRDLTDLAIEYAQGLPLAIEVLGSFLRHRDISEWRSALASLRNNPKKEIVDIFQMSFDALDPLEKEIFLDIACFFKDEYIVRKRELLKYRGFHPEIGLSVLSDKSLITFNSKYEFLMHDLLREFGRSIVRQSAPNEPWKWSRIWCKEDLQRIMFEDTEMDDLKAIRLGGEYTFAKARNTTSTGEILSRMRRLEFLIIEGGNFSGSLNSMSNELRYFEWDNYPFTYFPSSCKLSKLFELILRDSNIKQLWEGTMCLDNLKKLDLSYSENLAKTPNLTGAPNLEELSLRGCTKLKHIHPSTGYLTKLVRLDLKKCTSLLSLPITVFGITSLRYVGMYGCSRLFSGKKSENGSESAVQCQSTILSIFRRLQLRLPFHFFNSSKSRYNHLFCLWMRSLARLSCLYLLDLSYCNLHSIPEAIATLHHLEILTLRGNNIVRVPDFINKLPRLTDLNLDHCKRLMYISEFPLPLVTTKPVKVDYRRLTMFNCPKVVERISGMALSWMTKCIKLQEIDEEFNPSLGFVLPGSGIPRWFKHQSEGGDNSMRIESFPNLNDNKWNGIALCAEILIQYNPPTASAFVEQHNFIFLKIYHPSSKGTVELALVCDAGESNVMTQDELVHLCLFYIHRQLFIEFKKFHLIQEELGSLEFSFSSHLRRFHIEVKKWGMRVVLNEDMEEPSSDGY</sequence>
<dbReference type="SUPFAM" id="SSF52540">
    <property type="entry name" value="P-loop containing nucleoside triphosphate hydrolases"/>
    <property type="match status" value="1"/>
</dbReference>
<dbReference type="InterPro" id="IPR000157">
    <property type="entry name" value="TIR_dom"/>
</dbReference>
<comment type="catalytic activity">
    <reaction evidence="6">
        <text>NAD(+) + H2O = ADP-D-ribose + nicotinamide + H(+)</text>
        <dbReference type="Rhea" id="RHEA:16301"/>
        <dbReference type="ChEBI" id="CHEBI:15377"/>
        <dbReference type="ChEBI" id="CHEBI:15378"/>
        <dbReference type="ChEBI" id="CHEBI:17154"/>
        <dbReference type="ChEBI" id="CHEBI:57540"/>
        <dbReference type="ChEBI" id="CHEBI:57967"/>
        <dbReference type="EC" id="3.2.2.6"/>
    </reaction>
    <physiologicalReaction direction="left-to-right" evidence="6">
        <dbReference type="Rhea" id="RHEA:16302"/>
    </physiologicalReaction>
</comment>
<dbReference type="SMART" id="SM00255">
    <property type="entry name" value="TIR"/>
    <property type="match status" value="1"/>
</dbReference>
<evidence type="ECO:0000256" key="6">
    <source>
        <dbReference type="ARBA" id="ARBA00047304"/>
    </source>
</evidence>
<dbReference type="Pfam" id="PF20160">
    <property type="entry name" value="C-JID"/>
    <property type="match status" value="1"/>
</dbReference>
<evidence type="ECO:0000313" key="8">
    <source>
        <dbReference type="EMBL" id="MED6159154.1"/>
    </source>
</evidence>
<dbReference type="Pfam" id="PF07725">
    <property type="entry name" value="LRR_3"/>
    <property type="match status" value="1"/>
</dbReference>
<dbReference type="InterPro" id="IPR011713">
    <property type="entry name" value="Leu-rich_rpt_3"/>
</dbReference>
<dbReference type="Pfam" id="PF13855">
    <property type="entry name" value="LRR_8"/>
    <property type="match status" value="1"/>
</dbReference>
<dbReference type="InterPro" id="IPR045344">
    <property type="entry name" value="C-JID"/>
</dbReference>
<dbReference type="SUPFAM" id="SSF52200">
    <property type="entry name" value="Toll/Interleukin receptor TIR domain"/>
    <property type="match status" value="1"/>
</dbReference>
<dbReference type="InterPro" id="IPR001611">
    <property type="entry name" value="Leu-rich_rpt"/>
</dbReference>
<feature type="domain" description="TIR" evidence="7">
    <location>
        <begin position="19"/>
        <end position="186"/>
    </location>
</feature>
<dbReference type="InterPro" id="IPR032675">
    <property type="entry name" value="LRR_dom_sf"/>
</dbReference>
<keyword evidence="5" id="KW-0520">NAD</keyword>
<proteinExistence type="predicted"/>
<keyword evidence="9" id="KW-1185">Reference proteome</keyword>
<name>A0ABU6UDN2_9FABA</name>
<keyword evidence="2" id="KW-0433">Leucine-rich repeat</keyword>
<comment type="caution">
    <text evidence="8">The sequence shown here is derived from an EMBL/GenBank/DDBJ whole genome shotgun (WGS) entry which is preliminary data.</text>
</comment>
<dbReference type="Pfam" id="PF00931">
    <property type="entry name" value="NB-ARC"/>
    <property type="match status" value="1"/>
</dbReference>
<dbReference type="Gene3D" id="1.10.8.430">
    <property type="entry name" value="Helical domain of apoptotic protease-activating factors"/>
    <property type="match status" value="1"/>
</dbReference>
<evidence type="ECO:0000256" key="2">
    <source>
        <dbReference type="ARBA" id="ARBA00022614"/>
    </source>
</evidence>
<evidence type="ECO:0000256" key="3">
    <source>
        <dbReference type="ARBA" id="ARBA00022737"/>
    </source>
</evidence>
<dbReference type="InterPro" id="IPR002182">
    <property type="entry name" value="NB-ARC"/>
</dbReference>
<organism evidence="8 9">
    <name type="scientific">Stylosanthes scabra</name>
    <dbReference type="NCBI Taxonomy" id="79078"/>
    <lineage>
        <taxon>Eukaryota</taxon>
        <taxon>Viridiplantae</taxon>
        <taxon>Streptophyta</taxon>
        <taxon>Embryophyta</taxon>
        <taxon>Tracheophyta</taxon>
        <taxon>Spermatophyta</taxon>
        <taxon>Magnoliopsida</taxon>
        <taxon>eudicotyledons</taxon>
        <taxon>Gunneridae</taxon>
        <taxon>Pentapetalae</taxon>
        <taxon>rosids</taxon>
        <taxon>fabids</taxon>
        <taxon>Fabales</taxon>
        <taxon>Fabaceae</taxon>
        <taxon>Papilionoideae</taxon>
        <taxon>50 kb inversion clade</taxon>
        <taxon>dalbergioids sensu lato</taxon>
        <taxon>Dalbergieae</taxon>
        <taxon>Pterocarpus clade</taxon>
        <taxon>Stylosanthes</taxon>
    </lineage>
</organism>